<reference evidence="2 3" key="1">
    <citation type="submission" date="2021-10" db="EMBL/GenBank/DDBJ databases">
        <title>Anaerobic single-cell dispensing facilitates the cultivation of human gut bacteria.</title>
        <authorList>
            <person name="Afrizal A."/>
        </authorList>
    </citation>
    <scope>NUCLEOTIDE SEQUENCE [LARGE SCALE GENOMIC DNA]</scope>
    <source>
        <strain evidence="2 3">CLA-AA-H270</strain>
    </source>
</reference>
<evidence type="ECO:0000313" key="3">
    <source>
        <dbReference type="Proteomes" id="UP001298753"/>
    </source>
</evidence>
<keyword evidence="3" id="KW-1185">Reference proteome</keyword>
<name>A0AAW4W174_9FIRM</name>
<evidence type="ECO:0000259" key="1">
    <source>
        <dbReference type="Pfam" id="PF14285"/>
    </source>
</evidence>
<dbReference type="InterPro" id="IPR025377">
    <property type="entry name" value="DUF4367"/>
</dbReference>
<dbReference type="GeneID" id="98659859"/>
<comment type="caution">
    <text evidence="2">The sequence shown here is derived from an EMBL/GenBank/DDBJ whole genome shotgun (WGS) entry which is preliminary data.</text>
</comment>
<accession>A0AAW4W174</accession>
<dbReference type="EMBL" id="JAJEPX010000013">
    <property type="protein sequence ID" value="MCC2176627.1"/>
    <property type="molecule type" value="Genomic_DNA"/>
</dbReference>
<evidence type="ECO:0000313" key="2">
    <source>
        <dbReference type="EMBL" id="MCC2176627.1"/>
    </source>
</evidence>
<organism evidence="2 3">
    <name type="scientific">Agathobaculum butyriciproducens</name>
    <dbReference type="NCBI Taxonomy" id="1628085"/>
    <lineage>
        <taxon>Bacteria</taxon>
        <taxon>Bacillati</taxon>
        <taxon>Bacillota</taxon>
        <taxon>Clostridia</taxon>
        <taxon>Eubacteriales</taxon>
        <taxon>Butyricicoccaceae</taxon>
        <taxon>Agathobaculum</taxon>
    </lineage>
</organism>
<dbReference type="Pfam" id="PF14285">
    <property type="entry name" value="DUF4367"/>
    <property type="match status" value="1"/>
</dbReference>
<protein>
    <submittedName>
        <fullName evidence="2">DUF4367 domain-containing protein</fullName>
    </submittedName>
</protein>
<feature type="domain" description="DUF4367" evidence="1">
    <location>
        <begin position="126"/>
        <end position="225"/>
    </location>
</feature>
<gene>
    <name evidence="2" type="ORF">LKD22_05745</name>
</gene>
<proteinExistence type="predicted"/>
<dbReference type="RefSeq" id="WP_227600496.1">
    <property type="nucleotide sequence ID" value="NZ_JAJEPX010000013.1"/>
</dbReference>
<sequence length="226" mass="25438">MKITDDMLSAQAAEARELWLQACTPDALPEHRFSRKFRREMRRLVRAQKHSAAFNRSLCLARRTAAVLLLSAAVSFGCAMSVEAYRVSFINTVVRVFNDLTDYRFSSALPSETDSKAFTPPVLFGLPDTMRKTDERSTPNGYTVTYESTTDFLDLTCTRITDTSEAHKLVDTENASVTEFALHGSPVAMIEKNGTITLLWTHDDIVYHLYSSLPADTCRKLIENLQ</sequence>
<dbReference type="AlphaFoldDB" id="A0AAW4W174"/>
<dbReference type="Proteomes" id="UP001298753">
    <property type="component" value="Unassembled WGS sequence"/>
</dbReference>